<dbReference type="EMBL" id="NPHW01003007">
    <property type="protein sequence ID" value="OXV10308.1"/>
    <property type="molecule type" value="Genomic_DNA"/>
</dbReference>
<dbReference type="GO" id="GO:0003723">
    <property type="term" value="F:RNA binding"/>
    <property type="evidence" value="ECO:0007669"/>
    <property type="project" value="InterPro"/>
</dbReference>
<dbReference type="InterPro" id="IPR012340">
    <property type="entry name" value="NA-bd_OB-fold"/>
</dbReference>
<reference evidence="2 3" key="1">
    <citation type="journal article" date="2015" name="Environ. Microbiol.">
        <title>Metagenome sequence of Elaphomyces granulatus from sporocarp tissue reveals Ascomycota ectomycorrhizal fingerprints of genome expansion and a Proteobacteria-rich microbiome.</title>
        <authorList>
            <person name="Quandt C.A."/>
            <person name="Kohler A."/>
            <person name="Hesse C.N."/>
            <person name="Sharpton T.J."/>
            <person name="Martin F."/>
            <person name="Spatafora J.W."/>
        </authorList>
    </citation>
    <scope>NUCLEOTIDE SEQUENCE [LARGE SCALE GENOMIC DNA]</scope>
    <source>
        <strain evidence="2 3">OSC145934</strain>
    </source>
</reference>
<dbReference type="InterPro" id="IPR001900">
    <property type="entry name" value="RNase_II/R"/>
</dbReference>
<dbReference type="SUPFAM" id="SSF50249">
    <property type="entry name" value="Nucleic acid-binding proteins"/>
    <property type="match status" value="1"/>
</dbReference>
<dbReference type="GO" id="GO:0000932">
    <property type="term" value="C:P-body"/>
    <property type="evidence" value="ECO:0007669"/>
    <property type="project" value="TreeGrafter"/>
</dbReference>
<proteinExistence type="predicted"/>
<evidence type="ECO:0000313" key="2">
    <source>
        <dbReference type="EMBL" id="OXV10308.1"/>
    </source>
</evidence>
<sequence>MRAYFRSRCALTPQQLAPYFTVSAACRSDCHSTKHTLFNGTSIRRGFCNGGRISSATEDPSKLRAVDEILLRNEFEKNKDIRDYLRRWQECQPKNLDPIYEHNPPNPSGGLLPWLGNMLNDSREAYDAGSEKLRADDEDVSDFSTRLDEERDSRDFLEPGDLVGLSSAQGTMAMAVYVRSVLKQWQFYTARGKWRIASARDLDFVLKGFFPPELLKPLLPYLPNTIAEANPELQSFIEGGVPRPLGAPILKMLETFEIEAGKFYRNHTFQLDNIYDLIADKEERLEFTRRELASKALALGDTELNNVALFAVHKALSRFPFLVDLDHTSLLSDRYLIQPKRVAKSIETVGDWVREHQEYLTLTAVSKDAPDFKDHPIQQFIQKAQRLILLSRKIRSPTMMANVGPTAQRLSPAETNDGRVFRHVKTEDFSDTDRTIIEYLQLYCVPPRRMRTGIMRSAGPHIMRATGMYSTLLLHAGSVPLLLQELGVISPWENLHLLDQTLALPGHGISQASDKLIQDAWGMADLMKLDNLADIMQDLRKDWGDLPVFCVDSPDAGEIDDGVSLEQVPGLNDVYWIHIHVANPSAFIPHDNVITKHAASRYKTIYTPERTYHMLPASLTHSHFSLGPDRPTLTFSAKINTRGEVLETSIVNGYIRNVIYLTHEKLREFLDDTVKPSPMNLTVGGDFPQLSRKGLREQLLGDDKNTFRILRQLMLGFKVQREKNGAFDFPGMIDTRVSVFTGKCPPDYHKLDTKHGRNFIGDPIIQLQWLNSDPHQIPDYTKQDLISTLMNLAGWISGRWCADRHIPAIYDGTWFHPEYPRLTNENISKFGGNSRLYFAPPRNMLSSSVIPHGSIGVDAYIKSTSPLRRYTDLLAHHQIEAALRYENEHGQRLDATTHESVLPFSKVEIDHYINCSGWLRVKAKQCENASKQFWACQFLFRSFYFNECTLPETFPCEVYSKLTHITLSGSGFRAGYSCYMLPIGIRCQLLIPDSFKDTLEMLSIVDAKILAVDLSREIILLEPVRLVKHFESYDKLSQK</sequence>
<dbReference type="Proteomes" id="UP000243515">
    <property type="component" value="Unassembled WGS sequence"/>
</dbReference>
<dbReference type="SMART" id="SM00955">
    <property type="entry name" value="RNB"/>
    <property type="match status" value="1"/>
</dbReference>
<dbReference type="Pfam" id="PF23216">
    <property type="entry name" value="WHD_CYT4"/>
    <property type="match status" value="1"/>
</dbReference>
<dbReference type="PROSITE" id="PS51257">
    <property type="entry name" value="PROKAR_LIPOPROTEIN"/>
    <property type="match status" value="1"/>
</dbReference>
<dbReference type="InterPro" id="IPR056625">
    <property type="entry name" value="SH3_CYT4"/>
</dbReference>
<comment type="caution">
    <text evidence="2">The sequence shown here is derived from an EMBL/GenBank/DDBJ whole genome shotgun (WGS) entry which is preliminary data.</text>
</comment>
<evidence type="ECO:0000313" key="3">
    <source>
        <dbReference type="Proteomes" id="UP000243515"/>
    </source>
</evidence>
<dbReference type="PANTHER" id="PTHR23355:SF65">
    <property type="entry name" value="EXORIBONUCLEASE CYT-4, PUTATIVE (AFU_ORTHOLOGUE AFUA_7G01550)-RELATED"/>
    <property type="match status" value="1"/>
</dbReference>
<dbReference type="InterPro" id="IPR056624">
    <property type="entry name" value="WH_CYT4"/>
</dbReference>
<keyword evidence="3" id="KW-1185">Reference proteome</keyword>
<dbReference type="InterPro" id="IPR050180">
    <property type="entry name" value="RNR_Ribonuclease"/>
</dbReference>
<feature type="domain" description="RNB" evidence="1">
    <location>
        <begin position="540"/>
        <end position="885"/>
    </location>
</feature>
<dbReference type="PANTHER" id="PTHR23355">
    <property type="entry name" value="RIBONUCLEASE"/>
    <property type="match status" value="1"/>
</dbReference>
<accession>A0A232M1U5</accession>
<dbReference type="GO" id="GO:0006402">
    <property type="term" value="P:mRNA catabolic process"/>
    <property type="evidence" value="ECO:0007669"/>
    <property type="project" value="TreeGrafter"/>
</dbReference>
<organism evidence="2 3">
    <name type="scientific">Elaphomyces granulatus</name>
    <dbReference type="NCBI Taxonomy" id="519963"/>
    <lineage>
        <taxon>Eukaryota</taxon>
        <taxon>Fungi</taxon>
        <taxon>Dikarya</taxon>
        <taxon>Ascomycota</taxon>
        <taxon>Pezizomycotina</taxon>
        <taxon>Eurotiomycetes</taxon>
        <taxon>Eurotiomycetidae</taxon>
        <taxon>Eurotiales</taxon>
        <taxon>Elaphomycetaceae</taxon>
        <taxon>Elaphomyces</taxon>
    </lineage>
</organism>
<dbReference type="Pfam" id="PF00773">
    <property type="entry name" value="RNB"/>
    <property type="match status" value="1"/>
</dbReference>
<protein>
    <recommendedName>
        <fullName evidence="1">RNB domain-containing protein</fullName>
    </recommendedName>
</protein>
<gene>
    <name evidence="2" type="ORF">Egran_01930</name>
</gene>
<dbReference type="Pfam" id="PF23214">
    <property type="entry name" value="SH3_CYT4"/>
    <property type="match status" value="1"/>
</dbReference>
<name>A0A232M1U5_9EURO</name>
<evidence type="ECO:0000259" key="1">
    <source>
        <dbReference type="SMART" id="SM00955"/>
    </source>
</evidence>
<dbReference type="GO" id="GO:0000175">
    <property type="term" value="F:3'-5'-RNA exonuclease activity"/>
    <property type="evidence" value="ECO:0007669"/>
    <property type="project" value="TreeGrafter"/>
</dbReference>
<dbReference type="OrthoDB" id="2285229at2759"/>
<dbReference type="AlphaFoldDB" id="A0A232M1U5"/>